<feature type="compositionally biased region" description="Low complexity" evidence="1">
    <location>
        <begin position="322"/>
        <end position="336"/>
    </location>
</feature>
<dbReference type="EMBL" id="HBIX01016017">
    <property type="protein sequence ID" value="CAE0718862.1"/>
    <property type="molecule type" value="Transcribed_RNA"/>
</dbReference>
<feature type="compositionally biased region" description="Polar residues" evidence="1">
    <location>
        <begin position="345"/>
        <end position="355"/>
    </location>
</feature>
<feature type="region of interest" description="Disordered" evidence="1">
    <location>
        <begin position="263"/>
        <end position="408"/>
    </location>
</feature>
<protein>
    <submittedName>
        <fullName evidence="2">Uncharacterized protein</fullName>
    </submittedName>
</protein>
<evidence type="ECO:0000313" key="2">
    <source>
        <dbReference type="EMBL" id="CAE0718862.1"/>
    </source>
</evidence>
<dbReference type="PROSITE" id="PS51257">
    <property type="entry name" value="PROKAR_LIPOPROTEIN"/>
    <property type="match status" value="1"/>
</dbReference>
<sequence>MIFDFKSFSRWLAVTAAISACATKIHGPTTADAFALRPVTSSSNARSLSRTATIGLPRTSTIASTSTTATQQQQQQQQPRPLTIMYRIRCENKYYQLEELEDADNCTTELFLKHDGTVDVMETDGPLFSKAVGNWEIKENQFAMTITKTFATGTNNKSDPTGMGEFTFAVERVFEGEMTVVGGTEVAINGRIFAEDIVTDKMEKEVGFFNMIDGTEQRLERRADARPKNTGVLPSPIDSNDVKGHNGIPSEWVEPVAQQDAWLEEPQQQQQQQEWAEPQQQQEWAEPQQEWEQQQQQQQQQQQEGDVGSEVDGSKLSKKKGAAAAAGLSSHSRSGSPVGGETECECQSVSQSQHTRSGDVSKKKKKKKKSTATTAPSATGTTTTTSNNTNNKEGKGKKKKKPMDSNII</sequence>
<reference evidence="2" key="1">
    <citation type="submission" date="2021-01" db="EMBL/GenBank/DDBJ databases">
        <authorList>
            <person name="Corre E."/>
            <person name="Pelletier E."/>
            <person name="Niang G."/>
            <person name="Scheremetjew M."/>
            <person name="Finn R."/>
            <person name="Kale V."/>
            <person name="Holt S."/>
            <person name="Cochrane G."/>
            <person name="Meng A."/>
            <person name="Brown T."/>
            <person name="Cohen L."/>
        </authorList>
    </citation>
    <scope>NUCLEOTIDE SEQUENCE</scope>
    <source>
        <strain evidence="2">10249 10 AB</strain>
    </source>
</reference>
<dbReference type="AlphaFoldDB" id="A0A7S4ALF6"/>
<dbReference type="GO" id="GO:0005634">
    <property type="term" value="C:nucleus"/>
    <property type="evidence" value="ECO:0007669"/>
    <property type="project" value="TreeGrafter"/>
</dbReference>
<evidence type="ECO:0000256" key="1">
    <source>
        <dbReference type="SAM" id="MobiDB-lite"/>
    </source>
</evidence>
<proteinExistence type="predicted"/>
<dbReference type="PANTHER" id="PTHR14312:SF1">
    <property type="entry name" value="BASIC-LEUCINE ZIPPER TRANSCRIPTION FACTOR A"/>
    <property type="match status" value="1"/>
</dbReference>
<feature type="compositionally biased region" description="Low complexity" evidence="1">
    <location>
        <begin position="264"/>
        <end position="304"/>
    </location>
</feature>
<feature type="compositionally biased region" description="Low complexity" evidence="1">
    <location>
        <begin position="371"/>
        <end position="391"/>
    </location>
</feature>
<accession>A0A7S4ALF6</accession>
<name>A0A7S4ALF6_9STRA</name>
<dbReference type="PANTHER" id="PTHR14312">
    <property type="entry name" value="CREB/ATF BZIP TRANSCRIPTION FACTOR"/>
    <property type="match status" value="1"/>
</dbReference>
<organism evidence="2">
    <name type="scientific">Pseudo-nitzschia australis</name>
    <dbReference type="NCBI Taxonomy" id="44445"/>
    <lineage>
        <taxon>Eukaryota</taxon>
        <taxon>Sar</taxon>
        <taxon>Stramenopiles</taxon>
        <taxon>Ochrophyta</taxon>
        <taxon>Bacillariophyta</taxon>
        <taxon>Bacillariophyceae</taxon>
        <taxon>Bacillariophycidae</taxon>
        <taxon>Bacillariales</taxon>
        <taxon>Bacillariaceae</taxon>
        <taxon>Pseudo-nitzschia</taxon>
    </lineage>
</organism>
<dbReference type="GO" id="GO:0010468">
    <property type="term" value="P:regulation of gene expression"/>
    <property type="evidence" value="ECO:0007669"/>
    <property type="project" value="TreeGrafter"/>
</dbReference>
<gene>
    <name evidence="2" type="ORF">PAUS00366_LOCUS11616</name>
</gene>
<feature type="region of interest" description="Disordered" evidence="1">
    <location>
        <begin position="219"/>
        <end position="249"/>
    </location>
</feature>
<dbReference type="GO" id="GO:0043565">
    <property type="term" value="F:sequence-specific DNA binding"/>
    <property type="evidence" value="ECO:0007669"/>
    <property type="project" value="TreeGrafter"/>
</dbReference>